<evidence type="ECO:0000313" key="2">
    <source>
        <dbReference type="Proteomes" id="UP001523369"/>
    </source>
</evidence>
<accession>A0ABT1DSY6</accession>
<organism evidence="1 2">
    <name type="scientific">Paractinoplanes aksuensis</name>
    <dbReference type="NCBI Taxonomy" id="2939490"/>
    <lineage>
        <taxon>Bacteria</taxon>
        <taxon>Bacillati</taxon>
        <taxon>Actinomycetota</taxon>
        <taxon>Actinomycetes</taxon>
        <taxon>Micromonosporales</taxon>
        <taxon>Micromonosporaceae</taxon>
        <taxon>Paractinoplanes</taxon>
    </lineage>
</organism>
<dbReference type="RefSeq" id="WP_253240041.1">
    <property type="nucleotide sequence ID" value="NZ_JAMYJR010000028.1"/>
</dbReference>
<dbReference type="PANTHER" id="PTHR32332:SF20">
    <property type="entry name" value="2-NITROPROPANE DIOXYGENASE-LIKE PROTEIN"/>
    <property type="match status" value="1"/>
</dbReference>
<dbReference type="Gene3D" id="3.20.20.70">
    <property type="entry name" value="Aldolase class I"/>
    <property type="match status" value="1"/>
</dbReference>
<proteinExistence type="predicted"/>
<sequence length="129" mass="13497">MRGTDESGAHDGYKERLVAATATATVRTSFVRSRNAGLQPYASVAQPRGRGAGAGAERPVIGRTELGGQKVEIPRFSNFVPMRATTGDPDEMPLLAGQGIGLVDRVTSAASVIDAITAQAVAMLGRYRP</sequence>
<comment type="caution">
    <text evidence="1">The sequence shown here is derived from an EMBL/GenBank/DDBJ whole genome shotgun (WGS) entry which is preliminary data.</text>
</comment>
<evidence type="ECO:0000313" key="1">
    <source>
        <dbReference type="EMBL" id="MCO8273963.1"/>
    </source>
</evidence>
<name>A0ABT1DSY6_9ACTN</name>
<dbReference type="InterPro" id="IPR013785">
    <property type="entry name" value="Aldolase_TIM"/>
</dbReference>
<evidence type="ECO:0008006" key="3">
    <source>
        <dbReference type="Google" id="ProtNLM"/>
    </source>
</evidence>
<protein>
    <recommendedName>
        <fullName evidence="3">Nitronate monooxygenase</fullName>
    </recommendedName>
</protein>
<gene>
    <name evidence="1" type="ORF">M1L60_25520</name>
</gene>
<keyword evidence="2" id="KW-1185">Reference proteome</keyword>
<dbReference type="PANTHER" id="PTHR32332">
    <property type="entry name" value="2-NITROPROPANE DIOXYGENASE"/>
    <property type="match status" value="1"/>
</dbReference>
<dbReference type="Proteomes" id="UP001523369">
    <property type="component" value="Unassembled WGS sequence"/>
</dbReference>
<reference evidence="1 2" key="1">
    <citation type="submission" date="2022-06" db="EMBL/GenBank/DDBJ databases">
        <title>New Species of the Genus Actinoplanes, ActinopZanes ferrugineus.</title>
        <authorList>
            <person name="Ding P."/>
        </authorList>
    </citation>
    <scope>NUCLEOTIDE SEQUENCE [LARGE SCALE GENOMIC DNA]</scope>
    <source>
        <strain evidence="1 2">TRM88003</strain>
    </source>
</reference>
<dbReference type="EMBL" id="JAMYJR010000028">
    <property type="protein sequence ID" value="MCO8273963.1"/>
    <property type="molecule type" value="Genomic_DNA"/>
</dbReference>